<evidence type="ECO:0000313" key="2">
    <source>
        <dbReference type="Proteomes" id="UP000005408"/>
    </source>
</evidence>
<reference evidence="1" key="1">
    <citation type="submission" date="2022-08" db="UniProtKB">
        <authorList>
            <consortium name="EnsemblMetazoa"/>
        </authorList>
    </citation>
    <scope>IDENTIFICATION</scope>
    <source>
        <strain evidence="1">05x7-T-G4-1.051#20</strain>
    </source>
</reference>
<proteinExistence type="predicted"/>
<protein>
    <submittedName>
        <fullName evidence="1">Uncharacterized protein</fullName>
    </submittedName>
</protein>
<dbReference type="EnsemblMetazoa" id="G28149.2">
    <property type="protein sequence ID" value="G28149.2:cds"/>
    <property type="gene ID" value="G28149"/>
</dbReference>
<keyword evidence="2" id="KW-1185">Reference proteome</keyword>
<dbReference type="Proteomes" id="UP000005408">
    <property type="component" value="Unassembled WGS sequence"/>
</dbReference>
<dbReference type="AlphaFoldDB" id="A0A8W8LIT7"/>
<sequence length="53" mass="6099">MKTSVEELVGVLRETLSDLEGFTKSEDTDMTPQTWNNLEHIQTKIMDIMKEKG</sequence>
<accession>A0A8W8LIT7</accession>
<name>A0A8W8LIT7_MAGGI</name>
<organism evidence="1 2">
    <name type="scientific">Magallana gigas</name>
    <name type="common">Pacific oyster</name>
    <name type="synonym">Crassostrea gigas</name>
    <dbReference type="NCBI Taxonomy" id="29159"/>
    <lineage>
        <taxon>Eukaryota</taxon>
        <taxon>Metazoa</taxon>
        <taxon>Spiralia</taxon>
        <taxon>Lophotrochozoa</taxon>
        <taxon>Mollusca</taxon>
        <taxon>Bivalvia</taxon>
        <taxon>Autobranchia</taxon>
        <taxon>Pteriomorphia</taxon>
        <taxon>Ostreida</taxon>
        <taxon>Ostreoidea</taxon>
        <taxon>Ostreidae</taxon>
        <taxon>Magallana</taxon>
    </lineage>
</organism>
<evidence type="ECO:0000313" key="1">
    <source>
        <dbReference type="EnsemblMetazoa" id="G28149.2:cds"/>
    </source>
</evidence>